<feature type="transmembrane region" description="Helical" evidence="1">
    <location>
        <begin position="74"/>
        <end position="91"/>
    </location>
</feature>
<evidence type="ECO:0000313" key="3">
    <source>
        <dbReference type="Proteomes" id="UP000075880"/>
    </source>
</evidence>
<dbReference type="EnsemblMetazoa" id="ENSAATROPT017236">
    <property type="protein sequence ID" value="ENSAATROPP015210"/>
    <property type="gene ID" value="ENSAATROPG014099"/>
</dbReference>
<evidence type="ECO:0000313" key="2">
    <source>
        <dbReference type="EnsemblMetazoa" id="ENSAATROPP015210"/>
    </source>
</evidence>
<accession>A0AAG5DWB5</accession>
<dbReference type="Proteomes" id="UP000075880">
    <property type="component" value="Unassembled WGS sequence"/>
</dbReference>
<keyword evidence="1" id="KW-0472">Membrane</keyword>
<organism evidence="2 3">
    <name type="scientific">Anopheles atroparvus</name>
    <name type="common">European mosquito</name>
    <dbReference type="NCBI Taxonomy" id="41427"/>
    <lineage>
        <taxon>Eukaryota</taxon>
        <taxon>Metazoa</taxon>
        <taxon>Ecdysozoa</taxon>
        <taxon>Arthropoda</taxon>
        <taxon>Hexapoda</taxon>
        <taxon>Insecta</taxon>
        <taxon>Pterygota</taxon>
        <taxon>Neoptera</taxon>
        <taxon>Endopterygota</taxon>
        <taxon>Diptera</taxon>
        <taxon>Nematocera</taxon>
        <taxon>Culicoidea</taxon>
        <taxon>Culicidae</taxon>
        <taxon>Anophelinae</taxon>
        <taxon>Anopheles</taxon>
    </lineage>
</organism>
<proteinExistence type="predicted"/>
<keyword evidence="1" id="KW-1133">Transmembrane helix</keyword>
<reference evidence="2" key="1">
    <citation type="submission" date="2024-04" db="UniProtKB">
        <authorList>
            <consortium name="EnsemblMetazoa"/>
        </authorList>
    </citation>
    <scope>IDENTIFICATION</scope>
    <source>
        <strain evidence="2">EBRO</strain>
    </source>
</reference>
<evidence type="ECO:0000256" key="1">
    <source>
        <dbReference type="SAM" id="Phobius"/>
    </source>
</evidence>
<sequence>MGKFARSYEENEFLPAMDGDARERKMIPYCLPAAIVTNRRRDGAGGELDSLPYVDLFFFTLSNWGFSKRASSSLWGKGCLLLFICIFSIWIH</sequence>
<name>A0AAG5DWB5_ANOAO</name>
<keyword evidence="3" id="KW-1185">Reference proteome</keyword>
<dbReference type="AlphaFoldDB" id="A0AAG5DWB5"/>
<keyword evidence="1" id="KW-0812">Transmembrane</keyword>
<protein>
    <submittedName>
        <fullName evidence="2">Uncharacterized protein</fullName>
    </submittedName>
</protein>